<sequence>MRHASALSFTACAASCADHDGIYTPMPALGKAPAATLCQSFYATQNNLLPVEANPATNLPALRLS</sequence>
<accession>A0A2L0H7N6</accession>
<name>A0A2L0H7N6_RHIFR</name>
<proteinExistence type="predicted"/>
<gene>
    <name evidence="1" type="ORF">NXT3_CH02953</name>
</gene>
<dbReference type="EMBL" id="CP024307">
    <property type="protein sequence ID" value="AUX77508.1"/>
    <property type="molecule type" value="Genomic_DNA"/>
</dbReference>
<dbReference type="Proteomes" id="UP000239340">
    <property type="component" value="Chromosome"/>
</dbReference>
<dbReference type="AlphaFoldDB" id="A0A2L0H7N6"/>
<protein>
    <submittedName>
        <fullName evidence="1">Uncharacterized protein</fullName>
    </submittedName>
</protein>
<reference evidence="1 2" key="1">
    <citation type="submission" date="2017-10" db="EMBL/GenBank/DDBJ databases">
        <title>Analysis of the genome sequences of Rhizobium populations associated to common bean (phaseolus vulgaris).</title>
        <authorList>
            <person name="Bustos P."/>
            <person name="Santamaria R.I."/>
            <person name="Miranda-Sanchez F."/>
            <person name="Perez-Carrascal O."/>
            <person name="Juarez S."/>
            <person name="Lozano L."/>
            <person name="Martinez-Flores I."/>
            <person name="Vinuesa P."/>
            <person name="Martinez-Romero E."/>
            <person name="Cevallos M.A."/>
            <person name="Romero D."/>
            <person name="Davila G."/>
            <person name="Gonzalez V."/>
        </authorList>
    </citation>
    <scope>NUCLEOTIDE SEQUENCE [LARGE SCALE GENOMIC DNA]</scope>
    <source>
        <strain evidence="1 2">NXT3</strain>
    </source>
</reference>
<organism evidence="1 2">
    <name type="scientific">Rhizobium fredii</name>
    <name type="common">Sinorhizobium fredii</name>
    <dbReference type="NCBI Taxonomy" id="380"/>
    <lineage>
        <taxon>Bacteria</taxon>
        <taxon>Pseudomonadati</taxon>
        <taxon>Pseudomonadota</taxon>
        <taxon>Alphaproteobacteria</taxon>
        <taxon>Hyphomicrobiales</taxon>
        <taxon>Rhizobiaceae</taxon>
        <taxon>Sinorhizobium/Ensifer group</taxon>
        <taxon>Sinorhizobium</taxon>
    </lineage>
</organism>
<evidence type="ECO:0000313" key="1">
    <source>
        <dbReference type="EMBL" id="AUX77508.1"/>
    </source>
</evidence>
<evidence type="ECO:0000313" key="2">
    <source>
        <dbReference type="Proteomes" id="UP000239340"/>
    </source>
</evidence>